<proteinExistence type="predicted"/>
<dbReference type="STRING" id="3914.A0A0L9UUH2"/>
<reference evidence="4" key="1">
    <citation type="journal article" date="2015" name="Proc. Natl. Acad. Sci. U.S.A.">
        <title>Genome sequencing of adzuki bean (Vigna angularis) provides insight into high starch and low fat accumulation and domestication.</title>
        <authorList>
            <person name="Yang K."/>
            <person name="Tian Z."/>
            <person name="Chen C."/>
            <person name="Luo L."/>
            <person name="Zhao B."/>
            <person name="Wang Z."/>
            <person name="Yu L."/>
            <person name="Li Y."/>
            <person name="Sun Y."/>
            <person name="Li W."/>
            <person name="Chen Y."/>
            <person name="Li Y."/>
            <person name="Zhang Y."/>
            <person name="Ai D."/>
            <person name="Zhao J."/>
            <person name="Shang C."/>
            <person name="Ma Y."/>
            <person name="Wu B."/>
            <person name="Wang M."/>
            <person name="Gao L."/>
            <person name="Sun D."/>
            <person name="Zhang P."/>
            <person name="Guo F."/>
            <person name="Wang W."/>
            <person name="Li Y."/>
            <person name="Wang J."/>
            <person name="Varshney R.K."/>
            <person name="Wang J."/>
            <person name="Ling H.Q."/>
            <person name="Wan P."/>
        </authorList>
    </citation>
    <scope>NUCLEOTIDE SEQUENCE</scope>
    <source>
        <strain evidence="4">cv. Jingnong 6</strain>
    </source>
</reference>
<dbReference type="GO" id="GO:0003723">
    <property type="term" value="F:RNA binding"/>
    <property type="evidence" value="ECO:0007669"/>
    <property type="project" value="InterPro"/>
</dbReference>
<protein>
    <recommendedName>
        <fullName evidence="1">PORR domain-containing protein</fullName>
    </recommendedName>
</protein>
<reference evidence="2 5" key="3">
    <citation type="submission" date="2020-05" db="EMBL/GenBank/DDBJ databases">
        <title>Vigna angularis (adzuki bean) Var. LongXiaoDou No. 4 denovo assembly.</title>
        <authorList>
            <person name="Xiang H."/>
        </authorList>
    </citation>
    <scope>NUCLEOTIDE SEQUENCE [LARGE SCALE GENOMIC DNA]</scope>
    <source>
        <tissue evidence="2">Leaf</tissue>
    </source>
</reference>
<evidence type="ECO:0000259" key="1">
    <source>
        <dbReference type="Pfam" id="PF11955"/>
    </source>
</evidence>
<dbReference type="Proteomes" id="UP000743370">
    <property type="component" value="Unassembled WGS sequence"/>
</dbReference>
<accession>A0A0L9UUH2</accession>
<dbReference type="EMBL" id="CM003376">
    <property type="protein sequence ID" value="KOM46184.1"/>
    <property type="molecule type" value="Genomic_DNA"/>
</dbReference>
<name>A0A0L9UUH2_PHAAN</name>
<reference evidence="3" key="2">
    <citation type="submission" date="2015-02" db="EMBL/GenBank/DDBJ databases">
        <authorList>
            <person name="Chooi Y.-H."/>
        </authorList>
    </citation>
    <scope>NUCLEOTIDE SEQUENCE</scope>
    <source>
        <tissue evidence="3">Seedling</tissue>
    </source>
</reference>
<evidence type="ECO:0000313" key="4">
    <source>
        <dbReference type="Proteomes" id="UP000053144"/>
    </source>
</evidence>
<dbReference type="Pfam" id="PF11955">
    <property type="entry name" value="PORR"/>
    <property type="match status" value="1"/>
</dbReference>
<dbReference type="EMBL" id="JABFOF010000010">
    <property type="protein sequence ID" value="KAG2377220.1"/>
    <property type="molecule type" value="Genomic_DNA"/>
</dbReference>
<dbReference type="PANTHER" id="PTHR31476">
    <property type="entry name" value="PROTEIN WHAT'S THIS FACTOR 1 HOMOLOG, CHLOROPLASTIC"/>
    <property type="match status" value="1"/>
</dbReference>
<organism evidence="3 4">
    <name type="scientific">Phaseolus angularis</name>
    <name type="common">Azuki bean</name>
    <name type="synonym">Vigna angularis</name>
    <dbReference type="NCBI Taxonomy" id="3914"/>
    <lineage>
        <taxon>Eukaryota</taxon>
        <taxon>Viridiplantae</taxon>
        <taxon>Streptophyta</taxon>
        <taxon>Embryophyta</taxon>
        <taxon>Tracheophyta</taxon>
        <taxon>Spermatophyta</taxon>
        <taxon>Magnoliopsida</taxon>
        <taxon>eudicotyledons</taxon>
        <taxon>Gunneridae</taxon>
        <taxon>Pentapetalae</taxon>
        <taxon>rosids</taxon>
        <taxon>fabids</taxon>
        <taxon>Fabales</taxon>
        <taxon>Fabaceae</taxon>
        <taxon>Papilionoideae</taxon>
        <taxon>50 kb inversion clade</taxon>
        <taxon>NPAAA clade</taxon>
        <taxon>indigoferoid/millettioid clade</taxon>
        <taxon>Phaseoleae</taxon>
        <taxon>Vigna</taxon>
    </lineage>
</organism>
<sequence length="101" mass="11966">MEDLLAEEHSFMDAMELDRVEKVRKLLMMSARNRIPFSKIHHYRTLFGIPDDFRDRVAKYPDFLKIAVDSDDKKVLKLVKWDPLLAVSALEKEFVVDEDRK</sequence>
<gene>
    <name evidence="2" type="ORF">HKW66_Vig0252040</name>
    <name evidence="3" type="ORF">LR48_Vigan06g149000</name>
</gene>
<dbReference type="Gramene" id="KOM46184">
    <property type="protein sequence ID" value="KOM46184"/>
    <property type="gene ID" value="LR48_Vigan06g149000"/>
</dbReference>
<dbReference type="InterPro" id="IPR021099">
    <property type="entry name" value="PORR_domain"/>
</dbReference>
<dbReference type="AlphaFoldDB" id="A0A0L9UUH2"/>
<dbReference type="Proteomes" id="UP000053144">
    <property type="component" value="Chromosome 6"/>
</dbReference>
<evidence type="ECO:0000313" key="3">
    <source>
        <dbReference type="EMBL" id="KOM46184.1"/>
    </source>
</evidence>
<evidence type="ECO:0000313" key="5">
    <source>
        <dbReference type="Proteomes" id="UP000743370"/>
    </source>
</evidence>
<dbReference type="PANTHER" id="PTHR31476:SF14">
    <property type="entry name" value="OS09G0473400 PROTEIN"/>
    <property type="match status" value="1"/>
</dbReference>
<evidence type="ECO:0000313" key="2">
    <source>
        <dbReference type="EMBL" id="KAG2377220.1"/>
    </source>
</evidence>
<feature type="domain" description="PORR" evidence="1">
    <location>
        <begin position="1"/>
        <end position="93"/>
    </location>
</feature>
<dbReference type="InterPro" id="IPR045040">
    <property type="entry name" value="PORR_fam"/>
</dbReference>